<dbReference type="NCBIfam" id="TIGR00741">
    <property type="entry name" value="yfiA"/>
    <property type="match status" value="1"/>
</dbReference>
<sequence length="110" mass="12604">MIVSITSKCIEITPAIRHHIEERLNKLSKWRVSLINPHIVLSKEPQGFIVDANIHTPNGKLFASAKHSNFYIATNELINKLEKQINKRQHKNEARRAHPTAKEIDLAIQP</sequence>
<keyword evidence="2" id="KW-0346">Stress response</keyword>
<dbReference type="InterPro" id="IPR036567">
    <property type="entry name" value="RHF-like"/>
</dbReference>
<dbReference type="EMBL" id="CP123759">
    <property type="protein sequence ID" value="WGO82884.1"/>
    <property type="molecule type" value="Genomic_DNA"/>
</dbReference>
<accession>A0ABY8P1R5</accession>
<dbReference type="NCBIfam" id="NF007654">
    <property type="entry name" value="PRK10324.1"/>
    <property type="match status" value="1"/>
</dbReference>
<dbReference type="CDD" id="cd00552">
    <property type="entry name" value="RaiA"/>
    <property type="match status" value="1"/>
</dbReference>
<dbReference type="Pfam" id="PF02482">
    <property type="entry name" value="Ribosomal_S30AE"/>
    <property type="match status" value="1"/>
</dbReference>
<reference evidence="5 6" key="1">
    <citation type="submission" date="2023-04" db="EMBL/GenBank/DDBJ databases">
        <title>Genome dynamics across the evolutionary transition to endosymbiosis.</title>
        <authorList>
            <person name="Siozios S."/>
            <person name="Nadal-Jimenez P."/>
            <person name="Azagi T."/>
            <person name="Sprong H."/>
            <person name="Frost C.L."/>
            <person name="Parratt S.R."/>
            <person name="Taylor G."/>
            <person name="Brettell L."/>
            <person name="Lew K.C."/>
            <person name="Croft L."/>
            <person name="King K.C."/>
            <person name="Brockhurst M.A."/>
            <person name="Hypsa V."/>
            <person name="Novakova E."/>
            <person name="Darby A.C."/>
            <person name="Hurst G.D.D."/>
        </authorList>
    </citation>
    <scope>NUCLEOTIDE SEQUENCE [LARGE SCALE GENOMIC DNA]</scope>
    <source>
        <strain evidence="6">aApi_AU</strain>
    </source>
</reference>
<dbReference type="SUPFAM" id="SSF69754">
    <property type="entry name" value="Ribosome binding protein Y (YfiA homologue)"/>
    <property type="match status" value="1"/>
</dbReference>
<dbReference type="PANTHER" id="PTHR33231:SF3">
    <property type="entry name" value="RIBOSOME-ASSOCIATED INHIBITOR A"/>
    <property type="match status" value="1"/>
</dbReference>
<keyword evidence="1" id="KW-0810">Translation regulation</keyword>
<organism evidence="5 6">
    <name type="scientific">Arsenophonus apicola</name>
    <dbReference type="NCBI Taxonomy" id="2879119"/>
    <lineage>
        <taxon>Bacteria</taxon>
        <taxon>Pseudomonadati</taxon>
        <taxon>Pseudomonadota</taxon>
        <taxon>Gammaproteobacteria</taxon>
        <taxon>Enterobacterales</taxon>
        <taxon>Morganellaceae</taxon>
        <taxon>Arsenophonus</taxon>
    </lineage>
</organism>
<evidence type="ECO:0000256" key="4">
    <source>
        <dbReference type="SAM" id="MobiDB-lite"/>
    </source>
</evidence>
<protein>
    <submittedName>
        <fullName evidence="5">Ribosome-associated translation inhibitor RaiA</fullName>
    </submittedName>
</protein>
<comment type="similarity">
    <text evidence="3">Belongs to the HPF/YfiA ribosome-associated protein family. YfiA subfamily.</text>
</comment>
<dbReference type="Proteomes" id="UP001231859">
    <property type="component" value="Chromosome"/>
</dbReference>
<gene>
    <name evidence="5" type="primary">raiA</name>
    <name evidence="5" type="ORF">QG404_11035</name>
</gene>
<evidence type="ECO:0000256" key="1">
    <source>
        <dbReference type="ARBA" id="ARBA00022845"/>
    </source>
</evidence>
<evidence type="ECO:0000313" key="6">
    <source>
        <dbReference type="Proteomes" id="UP001231859"/>
    </source>
</evidence>
<dbReference type="Gene3D" id="3.30.160.100">
    <property type="entry name" value="Ribosome hibernation promotion factor-like"/>
    <property type="match status" value="1"/>
</dbReference>
<proteinExistence type="inferred from homology"/>
<evidence type="ECO:0000256" key="2">
    <source>
        <dbReference type="ARBA" id="ARBA00023016"/>
    </source>
</evidence>
<dbReference type="InterPro" id="IPR050574">
    <property type="entry name" value="HPF/YfiA_ribosome-assoc"/>
</dbReference>
<name>A0ABY8P1R5_9GAMM</name>
<dbReference type="RefSeq" id="WP_280937570.1">
    <property type="nucleotide sequence ID" value="NZ_CP123759.1"/>
</dbReference>
<evidence type="ECO:0000313" key="5">
    <source>
        <dbReference type="EMBL" id="WGO82884.1"/>
    </source>
</evidence>
<keyword evidence="6" id="KW-1185">Reference proteome</keyword>
<dbReference type="InterPro" id="IPR003489">
    <property type="entry name" value="RHF/RaiA"/>
</dbReference>
<dbReference type="PANTHER" id="PTHR33231">
    <property type="entry name" value="30S RIBOSOMAL PROTEIN"/>
    <property type="match status" value="1"/>
</dbReference>
<feature type="region of interest" description="Disordered" evidence="4">
    <location>
        <begin position="89"/>
        <end position="110"/>
    </location>
</feature>
<evidence type="ECO:0000256" key="3">
    <source>
        <dbReference type="ARBA" id="ARBA00038431"/>
    </source>
</evidence>